<dbReference type="NCBIfam" id="TIGR03317">
    <property type="entry name" value="ygfZ_signature"/>
    <property type="match status" value="1"/>
</dbReference>
<keyword evidence="7" id="KW-1185">Reference proteome</keyword>
<dbReference type="InterPro" id="IPR045179">
    <property type="entry name" value="YgfZ/GcvT"/>
</dbReference>
<dbReference type="GO" id="GO:0005759">
    <property type="term" value="C:mitochondrial matrix"/>
    <property type="evidence" value="ECO:0007669"/>
    <property type="project" value="TreeGrafter"/>
</dbReference>
<keyword evidence="3" id="KW-0496">Mitochondrion</keyword>
<dbReference type="Gene3D" id="3.30.1360.120">
    <property type="entry name" value="Probable tRNA modification gtpase trme, domain 1"/>
    <property type="match status" value="1"/>
</dbReference>
<evidence type="ECO:0000259" key="5">
    <source>
        <dbReference type="Pfam" id="PF25455"/>
    </source>
</evidence>
<dbReference type="Pfam" id="PF25455">
    <property type="entry name" value="Beta-barrel_CAF17_C"/>
    <property type="match status" value="1"/>
</dbReference>
<evidence type="ECO:0000313" key="7">
    <source>
        <dbReference type="Proteomes" id="UP001152759"/>
    </source>
</evidence>
<dbReference type="InterPro" id="IPR057460">
    <property type="entry name" value="CAF17_C"/>
</dbReference>
<dbReference type="AlphaFoldDB" id="A0A9P0F091"/>
<dbReference type="EMBL" id="OU963864">
    <property type="protein sequence ID" value="CAH0386449.1"/>
    <property type="molecule type" value="Genomic_DNA"/>
</dbReference>
<dbReference type="Proteomes" id="UP001152759">
    <property type="component" value="Chromosome 3"/>
</dbReference>
<evidence type="ECO:0000256" key="2">
    <source>
        <dbReference type="ARBA" id="ARBA00022946"/>
    </source>
</evidence>
<feature type="domain" description="CAF17 C-terminal" evidence="5">
    <location>
        <begin position="270"/>
        <end position="340"/>
    </location>
</feature>
<gene>
    <name evidence="6" type="ORF">BEMITA_LOCUS5569</name>
</gene>
<dbReference type="InterPro" id="IPR017703">
    <property type="entry name" value="YgfZ/GCV_T_CS"/>
</dbReference>
<dbReference type="PANTHER" id="PTHR22602:SF0">
    <property type="entry name" value="TRANSFERASE CAF17, MITOCHONDRIAL-RELATED"/>
    <property type="match status" value="1"/>
</dbReference>
<keyword evidence="2" id="KW-0809">Transit peptide</keyword>
<accession>A0A9P0F091</accession>
<dbReference type="PANTHER" id="PTHR22602">
    <property type="entry name" value="TRANSFERASE CAF17, MITOCHONDRIAL-RELATED"/>
    <property type="match status" value="1"/>
</dbReference>
<evidence type="ECO:0000256" key="3">
    <source>
        <dbReference type="ARBA" id="ARBA00023128"/>
    </source>
</evidence>
<dbReference type="InterPro" id="IPR027266">
    <property type="entry name" value="TrmE/GcvT-like"/>
</dbReference>
<comment type="subcellular location">
    <subcellularLocation>
        <location evidence="1">Mitochondrion</location>
    </subcellularLocation>
</comment>
<dbReference type="GO" id="GO:0016226">
    <property type="term" value="P:iron-sulfur cluster assembly"/>
    <property type="evidence" value="ECO:0007669"/>
    <property type="project" value="TreeGrafter"/>
</dbReference>
<organism evidence="6 7">
    <name type="scientific">Bemisia tabaci</name>
    <name type="common">Sweetpotato whitefly</name>
    <name type="synonym">Aleurodes tabaci</name>
    <dbReference type="NCBI Taxonomy" id="7038"/>
    <lineage>
        <taxon>Eukaryota</taxon>
        <taxon>Metazoa</taxon>
        <taxon>Ecdysozoa</taxon>
        <taxon>Arthropoda</taxon>
        <taxon>Hexapoda</taxon>
        <taxon>Insecta</taxon>
        <taxon>Pterygota</taxon>
        <taxon>Neoptera</taxon>
        <taxon>Paraneoptera</taxon>
        <taxon>Hemiptera</taxon>
        <taxon>Sternorrhyncha</taxon>
        <taxon>Aleyrodoidea</taxon>
        <taxon>Aleyrodidae</taxon>
        <taxon>Aleyrodinae</taxon>
        <taxon>Bemisia</taxon>
    </lineage>
</organism>
<sequence length="430" mass="48259">MSPRVLLSKTFNLRKNVFNSLGRFYSSDTATLSNSLRAEELKSKGLLRVSGPDVNTFLQGLITNDINHLGSGKNSIYAAFLNIKGRIIYETIIYKTKEENSFFIECDSRGIPELEKHLKVFKVRKKIDITNISDDLKIWVIFDGENLSEASTSVKDVSNLEKSLPKNLNLQTSDVYKDPRLSDLGVRILVPSSSNFVASLKNCNIASSSDISFRQFRYRLGIGEGADELPPGKCFPHETNCDYLHGISFHKGCYIGQEVTSRTQHTGVVRKRLMPLEFMEDVGDRCPFDSPITDPDKNSVIGKIRGVESPYGIALLRISETLEAKRLEINGIPVRSSRPNCPSNYSDAIMNVRLLIVTMQIFINEIGCIPCPPRRSTLSLAKSSTTYHSVDKRFKFGGTFGEKPPLNTEFLRSLTLLYGLQQFHPLTDKE</sequence>
<protein>
    <submittedName>
        <fullName evidence="6">Uncharacterized protein</fullName>
    </submittedName>
</protein>
<evidence type="ECO:0000313" key="6">
    <source>
        <dbReference type="EMBL" id="CAH0386449.1"/>
    </source>
</evidence>
<dbReference type="SUPFAM" id="SSF103025">
    <property type="entry name" value="Folate-binding domain"/>
    <property type="match status" value="1"/>
</dbReference>
<name>A0A9P0F091_BEMTA</name>
<dbReference type="Pfam" id="PF01571">
    <property type="entry name" value="GCV_T"/>
    <property type="match status" value="1"/>
</dbReference>
<reference evidence="6" key="1">
    <citation type="submission" date="2021-12" db="EMBL/GenBank/DDBJ databases">
        <authorList>
            <person name="King R."/>
        </authorList>
    </citation>
    <scope>NUCLEOTIDE SEQUENCE</scope>
</reference>
<proteinExistence type="predicted"/>
<evidence type="ECO:0000256" key="1">
    <source>
        <dbReference type="ARBA" id="ARBA00004173"/>
    </source>
</evidence>
<evidence type="ECO:0000259" key="4">
    <source>
        <dbReference type="Pfam" id="PF01571"/>
    </source>
</evidence>
<feature type="domain" description="GCVT N-terminal" evidence="4">
    <location>
        <begin position="42"/>
        <end position="137"/>
    </location>
</feature>
<dbReference type="InterPro" id="IPR006222">
    <property type="entry name" value="GCVT_N"/>
</dbReference>